<comment type="caution">
    <text evidence="1">The sequence shown here is derived from an EMBL/GenBank/DDBJ whole genome shotgun (WGS) entry which is preliminary data.</text>
</comment>
<proteinExistence type="predicted"/>
<dbReference type="AlphaFoldDB" id="A0A5J4X789"/>
<reference evidence="1 2" key="1">
    <citation type="submission" date="2019-03" db="EMBL/GenBank/DDBJ databases">
        <title>Single cell metagenomics reveals metabolic interactions within the superorganism composed of flagellate Streblomastix strix and complex community of Bacteroidetes bacteria on its surface.</title>
        <authorList>
            <person name="Treitli S.C."/>
            <person name="Kolisko M."/>
            <person name="Husnik F."/>
            <person name="Keeling P."/>
            <person name="Hampl V."/>
        </authorList>
    </citation>
    <scope>NUCLEOTIDE SEQUENCE [LARGE SCALE GENOMIC DNA]</scope>
    <source>
        <strain evidence="1">ST1C</strain>
    </source>
</reference>
<organism evidence="1 2">
    <name type="scientific">Streblomastix strix</name>
    <dbReference type="NCBI Taxonomy" id="222440"/>
    <lineage>
        <taxon>Eukaryota</taxon>
        <taxon>Metamonada</taxon>
        <taxon>Preaxostyla</taxon>
        <taxon>Oxymonadida</taxon>
        <taxon>Streblomastigidae</taxon>
        <taxon>Streblomastix</taxon>
    </lineage>
</organism>
<sequence>MQLFDVKQYNRIKPIIRQNSLTVISKIQQLCSNASIQSYPNPLQVNLPPLMHYLCDAIVRIIFDDAPDPQVLSLEVIGELGGSVVHSG</sequence>
<accession>A0A5J4X789</accession>
<dbReference type="Proteomes" id="UP000324800">
    <property type="component" value="Unassembled WGS sequence"/>
</dbReference>
<evidence type="ECO:0000313" key="1">
    <source>
        <dbReference type="EMBL" id="KAA6402893.1"/>
    </source>
</evidence>
<name>A0A5J4X789_9EUKA</name>
<dbReference type="EMBL" id="SNRW01000166">
    <property type="protein sequence ID" value="KAA6402893.1"/>
    <property type="molecule type" value="Genomic_DNA"/>
</dbReference>
<protein>
    <submittedName>
        <fullName evidence="1">Uncharacterized protein</fullName>
    </submittedName>
</protein>
<gene>
    <name evidence="1" type="ORF">EZS28_001575</name>
</gene>
<evidence type="ECO:0000313" key="2">
    <source>
        <dbReference type="Proteomes" id="UP000324800"/>
    </source>
</evidence>